<proteinExistence type="predicted"/>
<evidence type="ECO:0000256" key="7">
    <source>
        <dbReference type="ARBA" id="ARBA00023288"/>
    </source>
</evidence>
<keyword evidence="3" id="KW-1003">Cell membrane</keyword>
<keyword evidence="7" id="KW-0449">Lipoprotein</keyword>
<evidence type="ECO:0000313" key="10">
    <source>
        <dbReference type="Proteomes" id="UP000323824"/>
    </source>
</evidence>
<comment type="subcellular location">
    <subcellularLocation>
        <location evidence="1">Cell membrane</location>
    </subcellularLocation>
</comment>
<gene>
    <name evidence="9" type="ORF">EW093_15290</name>
</gene>
<organism evidence="9 10">
    <name type="scientific">Thiospirochaeta perfilievii</name>
    <dbReference type="NCBI Taxonomy" id="252967"/>
    <lineage>
        <taxon>Bacteria</taxon>
        <taxon>Pseudomonadati</taxon>
        <taxon>Spirochaetota</taxon>
        <taxon>Spirochaetia</taxon>
        <taxon>Spirochaetales</taxon>
        <taxon>Spirochaetaceae</taxon>
        <taxon>Thiospirochaeta</taxon>
    </lineage>
</organism>
<keyword evidence="10" id="KW-1185">Reference proteome</keyword>
<dbReference type="OrthoDB" id="9769871at2"/>
<evidence type="ECO:0000256" key="4">
    <source>
        <dbReference type="ARBA" id="ARBA00022729"/>
    </source>
</evidence>
<evidence type="ECO:0000259" key="8">
    <source>
        <dbReference type="Pfam" id="PF02608"/>
    </source>
</evidence>
<dbReference type="Pfam" id="PF02608">
    <property type="entry name" value="Bmp"/>
    <property type="match status" value="1"/>
</dbReference>
<reference evidence="9 10" key="1">
    <citation type="submission" date="2019-02" db="EMBL/GenBank/DDBJ databases">
        <authorList>
            <person name="Fomenkov A."/>
            <person name="Dubinina G."/>
            <person name="Grabovich M."/>
            <person name="Vincze T."/>
            <person name="Roberts R.J."/>
        </authorList>
    </citation>
    <scope>NUCLEOTIDE SEQUENCE [LARGE SCALE GENOMIC DNA]</scope>
    <source>
        <strain evidence="9 10">P</strain>
    </source>
</reference>
<dbReference type="Gene3D" id="3.40.50.2300">
    <property type="match status" value="2"/>
</dbReference>
<dbReference type="Proteomes" id="UP000323824">
    <property type="component" value="Chromosome"/>
</dbReference>
<dbReference type="GO" id="GO:0005886">
    <property type="term" value="C:plasma membrane"/>
    <property type="evidence" value="ECO:0007669"/>
    <property type="project" value="UniProtKB-SubCell"/>
</dbReference>
<name>A0A5C1QIC5_9SPIO</name>
<dbReference type="CDD" id="cd06354">
    <property type="entry name" value="PBP1_PrnA-like"/>
    <property type="match status" value="1"/>
</dbReference>
<keyword evidence="2" id="KW-0813">Transport</keyword>
<dbReference type="InterPro" id="IPR050957">
    <property type="entry name" value="BMP_lipoprotein"/>
</dbReference>
<evidence type="ECO:0000256" key="2">
    <source>
        <dbReference type="ARBA" id="ARBA00022448"/>
    </source>
</evidence>
<feature type="domain" description="ABC transporter substrate-binding protein PnrA-like" evidence="8">
    <location>
        <begin position="37"/>
        <end position="335"/>
    </location>
</feature>
<dbReference type="KEGG" id="sper:EW093_15290"/>
<dbReference type="InterPro" id="IPR003760">
    <property type="entry name" value="PnrA-like"/>
</dbReference>
<keyword evidence="6" id="KW-0564">Palmitate</keyword>
<sequence length="357" mass="39275">MKKYLLFLSILCINFSIFSSGNNEPVLKVEDKIVVGLILDSPGLGDSSSNDSCYLGLEQAAEEGLITLRVKTSKSLEDSVLILTKYVEDRVDIVYAIGDKNKKLLIDGAKLYKNTTFVGIDILFDESEIRENLYGTTFKEQDGGYLAGLVAGSLTYKYFNRHPFLNEVNRVGIILGKNNPEINSYKLGFYSGVKKVNPPCEIIEINLNDLDNEEKGASAVSELKGKGVDIVFTVAGNSDIGVFKSAIESDILVIAVNKDQGGLNNTLTSIEKKISVTSYLMTKKITAGEYSTGSNVVFGLKEGGISLAPYYNFDKYIPKDLNVLIKNKTEKLIKGSEIIPLTIEEIEFDPEDIPEIE</sequence>
<keyword evidence="4" id="KW-0732">Signal</keyword>
<dbReference type="PANTHER" id="PTHR34296">
    <property type="entry name" value="TRANSCRIPTIONAL ACTIVATOR PROTEIN MED"/>
    <property type="match status" value="1"/>
</dbReference>
<evidence type="ECO:0000256" key="1">
    <source>
        <dbReference type="ARBA" id="ARBA00004236"/>
    </source>
</evidence>
<reference evidence="9 10" key="2">
    <citation type="submission" date="2019-09" db="EMBL/GenBank/DDBJ databases">
        <title>Complete Genome Sequence and Methylome Analysis of free living Spirochaetas.</title>
        <authorList>
            <person name="Leshcheva N."/>
            <person name="Mikheeva N."/>
        </authorList>
    </citation>
    <scope>NUCLEOTIDE SEQUENCE [LARGE SCALE GENOMIC DNA]</scope>
    <source>
        <strain evidence="9 10">P</strain>
    </source>
</reference>
<protein>
    <submittedName>
        <fullName evidence="9">BMP family ABC transporter substrate-binding protein</fullName>
    </submittedName>
</protein>
<dbReference type="PANTHER" id="PTHR34296:SF2">
    <property type="entry name" value="ABC TRANSPORTER GUANOSINE-BINDING PROTEIN NUPN"/>
    <property type="match status" value="1"/>
</dbReference>
<dbReference type="AlphaFoldDB" id="A0A5C1QIC5"/>
<evidence type="ECO:0000313" key="9">
    <source>
        <dbReference type="EMBL" id="QEN06002.1"/>
    </source>
</evidence>
<dbReference type="EMBL" id="CP035807">
    <property type="protein sequence ID" value="QEN06002.1"/>
    <property type="molecule type" value="Genomic_DNA"/>
</dbReference>
<keyword evidence="5" id="KW-0472">Membrane</keyword>
<dbReference type="RefSeq" id="WP_149569236.1">
    <property type="nucleotide sequence ID" value="NZ_CP035807.1"/>
</dbReference>
<evidence type="ECO:0000256" key="3">
    <source>
        <dbReference type="ARBA" id="ARBA00022475"/>
    </source>
</evidence>
<accession>A0A5C1QIC5</accession>
<evidence type="ECO:0000256" key="5">
    <source>
        <dbReference type="ARBA" id="ARBA00023136"/>
    </source>
</evidence>
<evidence type="ECO:0000256" key="6">
    <source>
        <dbReference type="ARBA" id="ARBA00023139"/>
    </source>
</evidence>